<comment type="caution">
    <text evidence="9">The sequence shown here is derived from an EMBL/GenBank/DDBJ whole genome shotgun (WGS) entry which is preliminary data.</text>
</comment>
<dbReference type="EMBL" id="PVZS01000011">
    <property type="protein sequence ID" value="PSC04875.1"/>
    <property type="molecule type" value="Genomic_DNA"/>
</dbReference>
<sequence>MVLASALILFAAPLARSPAVAQEADLEAAKKQFLTSCGVCHTVEPGAPPRQGPNLHGVYGRKAASLPEFTYSDALKGVDWTWDDATLDPWIENAQSVRPGTVMNYRQADPAKRKLIIAYLKSLSAKP</sequence>
<gene>
    <name evidence="9" type="ORF">SLNSH_11675</name>
</gene>
<dbReference type="OrthoDB" id="9805828at2"/>
<evidence type="ECO:0000256" key="1">
    <source>
        <dbReference type="ARBA" id="ARBA00022448"/>
    </source>
</evidence>
<evidence type="ECO:0000256" key="2">
    <source>
        <dbReference type="ARBA" id="ARBA00022617"/>
    </source>
</evidence>
<accession>A0A2T1HT96</accession>
<feature type="signal peptide" evidence="7">
    <location>
        <begin position="1"/>
        <end position="21"/>
    </location>
</feature>
<reference evidence="10" key="1">
    <citation type="submission" date="2018-03" db="EMBL/GenBank/DDBJ databases">
        <authorList>
            <person name="Sun L."/>
            <person name="Liu H."/>
            <person name="Chen W."/>
            <person name="Huang K."/>
            <person name="Liu W."/>
            <person name="Gao X."/>
        </authorList>
    </citation>
    <scope>NUCLEOTIDE SEQUENCE [LARGE SCALE GENOMIC DNA]</scope>
    <source>
        <strain evidence="10">SH9</strain>
    </source>
</reference>
<feature type="domain" description="Cytochrome c" evidence="8">
    <location>
        <begin position="24"/>
        <end position="124"/>
    </location>
</feature>
<dbReference type="GO" id="GO:0020037">
    <property type="term" value="F:heme binding"/>
    <property type="evidence" value="ECO:0007669"/>
    <property type="project" value="InterPro"/>
</dbReference>
<evidence type="ECO:0000313" key="10">
    <source>
        <dbReference type="Proteomes" id="UP000239772"/>
    </source>
</evidence>
<evidence type="ECO:0000256" key="4">
    <source>
        <dbReference type="ARBA" id="ARBA00022982"/>
    </source>
</evidence>
<evidence type="ECO:0000259" key="8">
    <source>
        <dbReference type="PROSITE" id="PS51007"/>
    </source>
</evidence>
<dbReference type="InterPro" id="IPR002327">
    <property type="entry name" value="Cyt_c_1A/1B"/>
</dbReference>
<evidence type="ECO:0000256" key="3">
    <source>
        <dbReference type="ARBA" id="ARBA00022723"/>
    </source>
</evidence>
<dbReference type="SUPFAM" id="SSF46626">
    <property type="entry name" value="Cytochrome c"/>
    <property type="match status" value="1"/>
</dbReference>
<dbReference type="PROSITE" id="PS51007">
    <property type="entry name" value="CYTC"/>
    <property type="match status" value="1"/>
</dbReference>
<protein>
    <submittedName>
        <fullName evidence="9">Cytochrome C</fullName>
    </submittedName>
</protein>
<feature type="chain" id="PRO_5015516975" evidence="7">
    <location>
        <begin position="22"/>
        <end position="127"/>
    </location>
</feature>
<keyword evidence="4" id="KW-0249">Electron transport</keyword>
<dbReference type="PANTHER" id="PTHR11961">
    <property type="entry name" value="CYTOCHROME C"/>
    <property type="match status" value="1"/>
</dbReference>
<keyword evidence="3 6" id="KW-0479">Metal-binding</keyword>
<dbReference type="Pfam" id="PF00034">
    <property type="entry name" value="Cytochrom_C"/>
    <property type="match status" value="1"/>
</dbReference>
<evidence type="ECO:0000256" key="5">
    <source>
        <dbReference type="ARBA" id="ARBA00023004"/>
    </source>
</evidence>
<dbReference type="InterPro" id="IPR009056">
    <property type="entry name" value="Cyt_c-like_dom"/>
</dbReference>
<dbReference type="InterPro" id="IPR036909">
    <property type="entry name" value="Cyt_c-like_dom_sf"/>
</dbReference>
<evidence type="ECO:0000313" key="9">
    <source>
        <dbReference type="EMBL" id="PSC04875.1"/>
    </source>
</evidence>
<dbReference type="Proteomes" id="UP000239772">
    <property type="component" value="Unassembled WGS sequence"/>
</dbReference>
<keyword evidence="10" id="KW-1185">Reference proteome</keyword>
<name>A0A2T1HT96_9HYPH</name>
<keyword evidence="1" id="KW-0813">Transport</keyword>
<dbReference type="GO" id="GO:0009055">
    <property type="term" value="F:electron transfer activity"/>
    <property type="evidence" value="ECO:0007669"/>
    <property type="project" value="InterPro"/>
</dbReference>
<keyword evidence="5 6" id="KW-0408">Iron</keyword>
<evidence type="ECO:0000256" key="7">
    <source>
        <dbReference type="SAM" id="SignalP"/>
    </source>
</evidence>
<dbReference type="GO" id="GO:0046872">
    <property type="term" value="F:metal ion binding"/>
    <property type="evidence" value="ECO:0007669"/>
    <property type="project" value="UniProtKB-KW"/>
</dbReference>
<dbReference type="PRINTS" id="PR00604">
    <property type="entry name" value="CYTCHRMECIAB"/>
</dbReference>
<evidence type="ECO:0000256" key="6">
    <source>
        <dbReference type="PROSITE-ProRule" id="PRU00433"/>
    </source>
</evidence>
<proteinExistence type="predicted"/>
<keyword evidence="2 6" id="KW-0349">Heme</keyword>
<keyword evidence="7" id="KW-0732">Signal</keyword>
<dbReference type="Gene3D" id="1.10.760.10">
    <property type="entry name" value="Cytochrome c-like domain"/>
    <property type="match status" value="1"/>
</dbReference>
<organism evidence="9 10">
    <name type="scientific">Alsobacter soli</name>
    <dbReference type="NCBI Taxonomy" id="2109933"/>
    <lineage>
        <taxon>Bacteria</taxon>
        <taxon>Pseudomonadati</taxon>
        <taxon>Pseudomonadota</taxon>
        <taxon>Alphaproteobacteria</taxon>
        <taxon>Hyphomicrobiales</taxon>
        <taxon>Alsobacteraceae</taxon>
        <taxon>Alsobacter</taxon>
    </lineage>
</organism>
<dbReference type="AlphaFoldDB" id="A0A2T1HT96"/>